<accession>A0A8W8IU15</accession>
<feature type="repeat" description="LDL-receptor class B" evidence="6">
    <location>
        <begin position="803"/>
        <end position="847"/>
    </location>
</feature>
<dbReference type="FunFam" id="2.120.10.30:FF:000241">
    <property type="entry name" value="Low-density lipoprotein receptor-related protein 6"/>
    <property type="match status" value="2"/>
</dbReference>
<evidence type="ECO:0000259" key="10">
    <source>
        <dbReference type="PROSITE" id="PS01186"/>
    </source>
</evidence>
<evidence type="ECO:0000313" key="11">
    <source>
        <dbReference type="EnsemblMetazoa" id="G15849.3:cds"/>
    </source>
</evidence>
<feature type="repeat" description="LDL-receptor class B" evidence="6">
    <location>
        <begin position="444"/>
        <end position="486"/>
    </location>
</feature>
<dbReference type="PROSITE" id="PS01186">
    <property type="entry name" value="EGF_2"/>
    <property type="match status" value="1"/>
</dbReference>
<keyword evidence="8" id="KW-1133">Transmembrane helix</keyword>
<evidence type="ECO:0000256" key="4">
    <source>
        <dbReference type="ARBA" id="ARBA00023157"/>
    </source>
</evidence>
<dbReference type="InterPro" id="IPR000033">
    <property type="entry name" value="LDLR_classB_rpt"/>
</dbReference>
<dbReference type="OrthoDB" id="9990982at2759"/>
<keyword evidence="4" id="KW-1015">Disulfide bond</keyword>
<dbReference type="Gene3D" id="2.10.25.10">
    <property type="entry name" value="Laminin"/>
    <property type="match status" value="1"/>
</dbReference>
<proteinExistence type="predicted"/>
<dbReference type="SMART" id="SM00181">
    <property type="entry name" value="EGF"/>
    <property type="match status" value="3"/>
</dbReference>
<dbReference type="InterPro" id="IPR050778">
    <property type="entry name" value="Cueball_EGF_LRP_Nidogen"/>
</dbReference>
<dbReference type="PROSITE" id="PS51120">
    <property type="entry name" value="LDLRB"/>
    <property type="match status" value="6"/>
</dbReference>
<feature type="transmembrane region" description="Helical" evidence="8">
    <location>
        <begin position="1017"/>
        <end position="1039"/>
    </location>
</feature>
<keyword evidence="1" id="KW-0245">EGF-like domain</keyword>
<evidence type="ECO:0000256" key="6">
    <source>
        <dbReference type="PROSITE-ProRule" id="PRU00461"/>
    </source>
</evidence>
<evidence type="ECO:0000256" key="5">
    <source>
        <dbReference type="ARBA" id="ARBA00023180"/>
    </source>
</evidence>
<feature type="signal peptide" evidence="9">
    <location>
        <begin position="1"/>
        <end position="19"/>
    </location>
</feature>
<evidence type="ECO:0000256" key="2">
    <source>
        <dbReference type="ARBA" id="ARBA00022729"/>
    </source>
</evidence>
<feature type="repeat" description="LDL-receptor class B" evidence="6">
    <location>
        <begin position="848"/>
        <end position="890"/>
    </location>
</feature>
<keyword evidence="8" id="KW-0472">Membrane</keyword>
<feature type="repeat" description="LDL-receptor class B" evidence="6">
    <location>
        <begin position="174"/>
        <end position="217"/>
    </location>
</feature>
<dbReference type="InterPro" id="IPR000742">
    <property type="entry name" value="EGF"/>
</dbReference>
<feature type="repeat" description="LDL-receptor class B" evidence="6">
    <location>
        <begin position="218"/>
        <end position="260"/>
    </location>
</feature>
<evidence type="ECO:0000256" key="8">
    <source>
        <dbReference type="SAM" id="Phobius"/>
    </source>
</evidence>
<dbReference type="AlphaFoldDB" id="A0A8W8IU15"/>
<feature type="repeat" description="LDL-receptor class B" evidence="6">
    <location>
        <begin position="487"/>
        <end position="529"/>
    </location>
</feature>
<keyword evidence="8" id="KW-0812">Transmembrane</keyword>
<protein>
    <recommendedName>
        <fullName evidence="10">EGF-like domain-containing protein</fullName>
    </recommendedName>
</protein>
<dbReference type="EnsemblMetazoa" id="G15849.3">
    <property type="protein sequence ID" value="G15849.3:cds"/>
    <property type="gene ID" value="G15849"/>
</dbReference>
<name>A0A8W8IU15_MAGGI</name>
<dbReference type="Pfam" id="PF00058">
    <property type="entry name" value="Ldl_recept_b"/>
    <property type="match status" value="4"/>
</dbReference>
<organism evidence="11 12">
    <name type="scientific">Magallana gigas</name>
    <name type="common">Pacific oyster</name>
    <name type="synonym">Crassostrea gigas</name>
    <dbReference type="NCBI Taxonomy" id="29159"/>
    <lineage>
        <taxon>Eukaryota</taxon>
        <taxon>Metazoa</taxon>
        <taxon>Spiralia</taxon>
        <taxon>Lophotrochozoa</taxon>
        <taxon>Mollusca</taxon>
        <taxon>Bivalvia</taxon>
        <taxon>Autobranchia</taxon>
        <taxon>Pteriomorphia</taxon>
        <taxon>Ostreida</taxon>
        <taxon>Ostreoidea</taxon>
        <taxon>Ostreidae</taxon>
        <taxon>Magallana</taxon>
    </lineage>
</organism>
<dbReference type="InterPro" id="IPR009030">
    <property type="entry name" value="Growth_fac_rcpt_cys_sf"/>
</dbReference>
<evidence type="ECO:0000256" key="9">
    <source>
        <dbReference type="SAM" id="SignalP"/>
    </source>
</evidence>
<keyword evidence="3" id="KW-0677">Repeat</keyword>
<dbReference type="EnsemblMetazoa" id="G15849.1">
    <property type="protein sequence ID" value="G15849.1:cds"/>
    <property type="gene ID" value="G15849"/>
</dbReference>
<feature type="domain" description="EGF-like" evidence="10">
    <location>
        <begin position="328"/>
        <end position="343"/>
    </location>
</feature>
<dbReference type="OMA" id="RGILHPH"/>
<dbReference type="Gene3D" id="2.120.10.30">
    <property type="entry name" value="TolB, C-terminal domain"/>
    <property type="match status" value="3"/>
</dbReference>
<dbReference type="InterPro" id="IPR011042">
    <property type="entry name" value="6-blade_b-propeller_TolB-like"/>
</dbReference>
<feature type="region of interest" description="Disordered" evidence="7">
    <location>
        <begin position="1072"/>
        <end position="1091"/>
    </location>
</feature>
<evidence type="ECO:0000256" key="1">
    <source>
        <dbReference type="ARBA" id="ARBA00022536"/>
    </source>
</evidence>
<feature type="chain" id="PRO_5042430918" description="EGF-like domain-containing protein" evidence="9">
    <location>
        <begin position="20"/>
        <end position="1091"/>
    </location>
</feature>
<keyword evidence="2 9" id="KW-0732">Signal</keyword>
<dbReference type="SMART" id="SM00135">
    <property type="entry name" value="LY"/>
    <property type="match status" value="12"/>
</dbReference>
<evidence type="ECO:0000256" key="3">
    <source>
        <dbReference type="ARBA" id="ARBA00022737"/>
    </source>
</evidence>
<dbReference type="SUPFAM" id="SSF57184">
    <property type="entry name" value="Growth factor receptor domain"/>
    <property type="match status" value="1"/>
</dbReference>
<dbReference type="SUPFAM" id="SSF63825">
    <property type="entry name" value="YWTD domain"/>
    <property type="match status" value="3"/>
</dbReference>
<sequence>MELLFYCCCFILILKTGYSVRHGTNLVWSMNPLVNGKARIVGIEGDPNEWIPSGNVTVRHISAPHSAWQFRGLAFHFRQKTLYWSEKSKERIQGLMLVNRSTTTQTLYTGTSGSIDGMAVDWVSNNLYWADPKYNLIMMIALKDNKTDEDPFYRQIVKTDLESPHGLAVYPQKGYLFWSDWGFYPKIEVSDLLGLNRRTVVSDDMLSPRGMAIDYKENLLYWVDSHKNTIESVQFNGNSRRIIVSHAGAKFFGVALFEKYLFATEQIDGHLRIYDKNTGKGYINYQLGYIPYDVIMYDESSQPGNSSECDELDCDQICVNMPLTGPRCYCGDGYELQEDQKTCVASNLFIQPAHIYAIRDAICQYPANFGHMSLKNVTLDKQCFIKTRKGFMALAYDGDQRTLFYSENSTKSISKVQLRRGEYTQTIVKAIGIVKGLTFNWMTKNLFWTDSLYKWIMVSRPDGRFQKKLIADNLVDPLGIAVHPGRGELYWSDPGRGVIEVSALNGGGRRQLPITDLNHPNHLYLDCTNDILYWADSGLNQVASYDLDLGMTSVVYKQQSANFYGISIFKDYIVWTDQNDMNGIHIADIQTQNKVRGILHPQTGHALDVIAYDVLNQPILDVSCEENNGYCDQLCLGLYNESYVCACGTGFQLDTNLRSCVSGLVRDNFVIAADSYQKQLYQVDLSTGDVHVIAPDVTHNRPIAVAFDPVKNQLYWTDNDRAEGKAIQRINIEGRQADIVSTLSEDSIIDGLAVDSVNRLLYYTDTGLDRIMVVAIDNTLICKTVVKDALDEPRAIAVHPLKGLLFWSDWGRNPKIETANMDGTGRRLLLNMTGISWPNGMIIDYKEDILYWVDAKQNTVEAMSLDGKSRRLVVEESDAHYFGITLNGNNLLISDWKTNYLKSIPKLTKDGGSSQITRIGPDAFSRLNGLVSYNSTYVLKGASGCTGVFSCDHICIPLPQNRFVCACADGYEESGFKCIKTDANATSIDSPGKVKPGSRASSQYITYSNSGLSKGGIIAIAVVSVTAFIILIISAMFLFTRWRSGRIRHQRLEDSPDNQVDSFYRITFPDKQQESVSFDSGIDQYDQTHRQ</sequence>
<dbReference type="EnsemblMetazoa" id="G15849.2">
    <property type="protein sequence ID" value="G15849.2:cds"/>
    <property type="gene ID" value="G15849"/>
</dbReference>
<evidence type="ECO:0000256" key="7">
    <source>
        <dbReference type="SAM" id="MobiDB-lite"/>
    </source>
</evidence>
<reference evidence="11" key="1">
    <citation type="submission" date="2022-08" db="UniProtKB">
        <authorList>
            <consortium name="EnsemblMetazoa"/>
        </authorList>
    </citation>
    <scope>IDENTIFICATION</scope>
    <source>
        <strain evidence="11">05x7-T-G4-1.051#20</strain>
    </source>
</reference>
<dbReference type="PANTHER" id="PTHR46513">
    <property type="entry name" value="VITELLOGENIN RECEPTOR-LIKE PROTEIN-RELATED-RELATED"/>
    <property type="match status" value="1"/>
</dbReference>
<evidence type="ECO:0000313" key="12">
    <source>
        <dbReference type="Proteomes" id="UP000005408"/>
    </source>
</evidence>
<keyword evidence="5" id="KW-0325">Glycoprotein</keyword>
<keyword evidence="12" id="KW-1185">Reference proteome</keyword>
<dbReference type="Proteomes" id="UP000005408">
    <property type="component" value="Unassembled WGS sequence"/>
</dbReference>
<dbReference type="FunFam" id="2.120.10.30:FF:000132">
    <property type="entry name" value="Uncharacterized protein"/>
    <property type="match status" value="1"/>
</dbReference>